<reference evidence="2 3" key="1">
    <citation type="submission" date="2024-09" db="EMBL/GenBank/DDBJ databases">
        <authorList>
            <person name="Sun Q."/>
            <person name="Mori K."/>
        </authorList>
    </citation>
    <scope>NUCLEOTIDE SEQUENCE [LARGE SCALE GENOMIC DNA]</scope>
    <source>
        <strain evidence="2 3">JCM 13519</strain>
    </source>
</reference>
<dbReference type="InterPro" id="IPR029044">
    <property type="entry name" value="Nucleotide-diphossugar_trans"/>
</dbReference>
<dbReference type="InterPro" id="IPR025877">
    <property type="entry name" value="MobA-like_NTP_Trfase"/>
</dbReference>
<keyword evidence="2" id="KW-0560">Oxidoreductase</keyword>
<proteinExistence type="predicted"/>
<dbReference type="PANTHER" id="PTHR43777">
    <property type="entry name" value="MOLYBDENUM COFACTOR CYTIDYLYLTRANSFERASE"/>
    <property type="match status" value="1"/>
</dbReference>
<dbReference type="InterPro" id="IPR054799">
    <property type="entry name" value="NboR"/>
</dbReference>
<dbReference type="NCBIfam" id="NF045782">
    <property type="entry name" value="NicBOxredNboR"/>
    <property type="match status" value="1"/>
</dbReference>
<dbReference type="SUPFAM" id="SSF53448">
    <property type="entry name" value="Nucleotide-diphospho-sugar transferases"/>
    <property type="match status" value="1"/>
</dbReference>
<organism evidence="2 3">
    <name type="scientific">Arthrobacter methylotrophus</name>
    <dbReference type="NCBI Taxonomy" id="121291"/>
    <lineage>
        <taxon>Bacteria</taxon>
        <taxon>Bacillati</taxon>
        <taxon>Actinomycetota</taxon>
        <taxon>Actinomycetes</taxon>
        <taxon>Micrococcales</taxon>
        <taxon>Micrococcaceae</taxon>
        <taxon>Arthrobacter</taxon>
    </lineage>
</organism>
<dbReference type="EC" id="1.1.1.328" evidence="2"/>
<dbReference type="Gene3D" id="3.90.550.10">
    <property type="entry name" value="Spore Coat Polysaccharide Biosynthesis Protein SpsA, Chain A"/>
    <property type="match status" value="1"/>
</dbReference>
<protein>
    <submittedName>
        <fullName evidence="2">Nicotine blue oxidoreductase</fullName>
        <ecNumber evidence="2">1.1.1.328</ecNumber>
    </submittedName>
</protein>
<dbReference type="Pfam" id="PF12804">
    <property type="entry name" value="NTP_transf_3"/>
    <property type="match status" value="1"/>
</dbReference>
<dbReference type="EMBL" id="JBHMBH010000009">
    <property type="protein sequence ID" value="MFB9713290.1"/>
    <property type="molecule type" value="Genomic_DNA"/>
</dbReference>
<dbReference type="GO" id="GO:0016491">
    <property type="term" value="F:oxidoreductase activity"/>
    <property type="evidence" value="ECO:0007669"/>
    <property type="project" value="UniProtKB-KW"/>
</dbReference>
<gene>
    <name evidence="2" type="primary">nboR</name>
    <name evidence="2" type="ORF">ACFFPI_03865</name>
</gene>
<dbReference type="RefSeq" id="WP_345034548.1">
    <property type="nucleotide sequence ID" value="NZ_BAABED010000001.1"/>
</dbReference>
<evidence type="ECO:0000313" key="2">
    <source>
        <dbReference type="EMBL" id="MFB9713290.1"/>
    </source>
</evidence>
<comment type="caution">
    <text evidence="2">The sequence shown here is derived from an EMBL/GenBank/DDBJ whole genome shotgun (WGS) entry which is preliminary data.</text>
</comment>
<feature type="domain" description="MobA-like NTP transferase" evidence="1">
    <location>
        <begin position="11"/>
        <end position="180"/>
    </location>
</feature>
<dbReference type="Proteomes" id="UP001589536">
    <property type="component" value="Unassembled WGS sequence"/>
</dbReference>
<name>A0ABV5UP68_9MICC</name>
<keyword evidence="3" id="KW-1185">Reference proteome</keyword>
<dbReference type="PANTHER" id="PTHR43777:SF1">
    <property type="entry name" value="MOLYBDENUM COFACTOR CYTIDYLYLTRANSFERASE"/>
    <property type="match status" value="1"/>
</dbReference>
<evidence type="ECO:0000313" key="3">
    <source>
        <dbReference type="Proteomes" id="UP001589536"/>
    </source>
</evidence>
<dbReference type="CDD" id="cd04182">
    <property type="entry name" value="GT_2_like_f"/>
    <property type="match status" value="1"/>
</dbReference>
<evidence type="ECO:0000259" key="1">
    <source>
        <dbReference type="Pfam" id="PF12804"/>
    </source>
</evidence>
<sequence>MNVTSPSSTTGVLLAGGAGTRLGLGPKALLPYRGHTLVEVLAKTLLDGGCHDVVVVLGAGAEEVRRATDLEKYLVVDNPEWASGMAGSFRTGLAAAADGHNVLVALVDQPGVTPAVVARLLAAHLPGRVTAAGYPDTVYDGSSTIKLRRGHPLIIDAALRAEVAESAAGDAGARRFLKAHPGLVDVVDCSDLADGADVDTKDQLRLLSDQPPN</sequence>
<accession>A0ABV5UP68</accession>